<keyword evidence="1" id="KW-1133">Transmembrane helix</keyword>
<feature type="transmembrane region" description="Helical" evidence="1">
    <location>
        <begin position="117"/>
        <end position="137"/>
    </location>
</feature>
<sequence length="141" mass="15019">MAWDNLRNRAEKTVNVTVSIGIPPPPSIIVSGEVTDPDGNPIPGASVRFESVLTLDDEPLAVTATTGADGGYRAEGAPGYRQTVTVEKEGYSPLRRDVVFENLTNELDLEMKPLPRTVPGCGLPAAVLALLGALLLGRKRR</sequence>
<accession>A0ABD8A9D9</accession>
<protein>
    <submittedName>
        <fullName evidence="2">Carboxypeptidase-like regulatory domain-containing protein</fullName>
    </submittedName>
</protein>
<name>A0ABD8A9D9_9EURY</name>
<dbReference type="AlphaFoldDB" id="A0ABD8A9D9"/>
<evidence type="ECO:0000256" key="1">
    <source>
        <dbReference type="SAM" id="Phobius"/>
    </source>
</evidence>
<dbReference type="InterPro" id="IPR008969">
    <property type="entry name" value="CarboxyPept-like_regulatory"/>
</dbReference>
<keyword evidence="1" id="KW-0472">Membrane</keyword>
<dbReference type="Pfam" id="PF13620">
    <property type="entry name" value="CarboxypepD_reg"/>
    <property type="match status" value="1"/>
</dbReference>
<keyword evidence="1" id="KW-0812">Transmembrane</keyword>
<dbReference type="Proteomes" id="UP001626603">
    <property type="component" value="Chromosome"/>
</dbReference>
<proteinExistence type="predicted"/>
<evidence type="ECO:0000313" key="2">
    <source>
        <dbReference type="EMBL" id="WOX56092.1"/>
    </source>
</evidence>
<dbReference type="EMBL" id="CP137641">
    <property type="protein sequence ID" value="WOX56092.1"/>
    <property type="molecule type" value="Genomic_DNA"/>
</dbReference>
<gene>
    <name evidence="2" type="ORF">R6Y95_01855</name>
</gene>
<keyword evidence="3" id="KW-1185">Reference proteome</keyword>
<dbReference type="SUPFAM" id="SSF49464">
    <property type="entry name" value="Carboxypeptidase regulatory domain-like"/>
    <property type="match status" value="1"/>
</dbReference>
<organism evidence="2 3">
    <name type="scientific">Methanoculleus palmolei</name>
    <dbReference type="NCBI Taxonomy" id="72612"/>
    <lineage>
        <taxon>Archaea</taxon>
        <taxon>Methanobacteriati</taxon>
        <taxon>Methanobacteriota</taxon>
        <taxon>Stenosarchaea group</taxon>
        <taxon>Methanomicrobia</taxon>
        <taxon>Methanomicrobiales</taxon>
        <taxon>Methanomicrobiaceae</taxon>
        <taxon>Methanoculleus</taxon>
    </lineage>
</organism>
<dbReference type="Gene3D" id="2.60.40.1120">
    <property type="entry name" value="Carboxypeptidase-like, regulatory domain"/>
    <property type="match status" value="1"/>
</dbReference>
<evidence type="ECO:0000313" key="3">
    <source>
        <dbReference type="Proteomes" id="UP001626603"/>
    </source>
</evidence>
<reference evidence="2 3" key="1">
    <citation type="submission" date="2023-10" db="EMBL/GenBank/DDBJ databases">
        <title>The complete genome sequence of Methanoculleus palmolei DSM 4273.</title>
        <authorList>
            <person name="Lai S.-J."/>
            <person name="You Y.-T."/>
            <person name="Chen S.-C."/>
        </authorList>
    </citation>
    <scope>NUCLEOTIDE SEQUENCE [LARGE SCALE GENOMIC DNA]</scope>
    <source>
        <strain evidence="2 3">DSM 4273</strain>
    </source>
</reference>